<evidence type="ECO:0000313" key="3">
    <source>
        <dbReference type="EMBL" id="CAK0843123.1"/>
    </source>
</evidence>
<dbReference type="EMBL" id="CAUYUJ010014551">
    <property type="protein sequence ID" value="CAK0843123.1"/>
    <property type="molecule type" value="Genomic_DNA"/>
</dbReference>
<accession>A0ABN9TBU0</accession>
<protein>
    <recommendedName>
        <fullName evidence="5">RING-type E3 ubiquitin transferase</fullName>
    </recommendedName>
</protein>
<gene>
    <name evidence="3" type="ORF">PCOR1329_LOCUS37561</name>
</gene>
<evidence type="ECO:0000256" key="2">
    <source>
        <dbReference type="SAM" id="Phobius"/>
    </source>
</evidence>
<comment type="caution">
    <text evidence="3">The sequence shown here is derived from an EMBL/GenBank/DDBJ whole genome shotgun (WGS) entry which is preliminary data.</text>
</comment>
<evidence type="ECO:0008006" key="5">
    <source>
        <dbReference type="Google" id="ProtNLM"/>
    </source>
</evidence>
<name>A0ABN9TBU0_9DINO</name>
<evidence type="ECO:0000313" key="4">
    <source>
        <dbReference type="Proteomes" id="UP001189429"/>
    </source>
</evidence>
<feature type="region of interest" description="Disordered" evidence="1">
    <location>
        <begin position="1"/>
        <end position="22"/>
    </location>
</feature>
<feature type="region of interest" description="Disordered" evidence="1">
    <location>
        <begin position="68"/>
        <end position="100"/>
    </location>
</feature>
<dbReference type="Proteomes" id="UP001189429">
    <property type="component" value="Unassembled WGS sequence"/>
</dbReference>
<feature type="compositionally biased region" description="Low complexity" evidence="1">
    <location>
        <begin position="70"/>
        <end position="87"/>
    </location>
</feature>
<organism evidence="3 4">
    <name type="scientific">Prorocentrum cordatum</name>
    <dbReference type="NCBI Taxonomy" id="2364126"/>
    <lineage>
        <taxon>Eukaryota</taxon>
        <taxon>Sar</taxon>
        <taxon>Alveolata</taxon>
        <taxon>Dinophyceae</taxon>
        <taxon>Prorocentrales</taxon>
        <taxon>Prorocentraceae</taxon>
        <taxon>Prorocentrum</taxon>
    </lineage>
</organism>
<keyword evidence="2" id="KW-1133">Transmembrane helix</keyword>
<keyword evidence="4" id="KW-1185">Reference proteome</keyword>
<evidence type="ECO:0000256" key="1">
    <source>
        <dbReference type="SAM" id="MobiDB-lite"/>
    </source>
</evidence>
<feature type="region of interest" description="Disordered" evidence="1">
    <location>
        <begin position="308"/>
        <end position="332"/>
    </location>
</feature>
<proteinExistence type="predicted"/>
<keyword evidence="2" id="KW-0472">Membrane</keyword>
<keyword evidence="2" id="KW-0812">Transmembrane</keyword>
<sequence>MEPMDAQGRGAESVGRETLGPLGPAASIVATTLSTTAVEAVADVALVAPRGSRFDGAQAVEFVCSESEEQQQQQKQEQAQAQEQGQEQEQDLLSPGRSPTTTVARVASGLVTGDAVEARSDETGPTQELVVEKEANDGAIWPGDVVFLMAHTGKCIDVQGDVVSARWPMHGPWQAFTIEKAAVPEEPLNGARKDSEAASESAEAEAVLLADGQGSAHGGGGAELTREQRASILGVLKVGAMMKRFQARGTAAAARPAPLRADAATSRLVAYAGVLSAGTLALFLLARRRVVQSALGFFPGAAGYEEAPAGEEGSARLRSCATPTTADVEEGQ</sequence>
<reference evidence="3" key="1">
    <citation type="submission" date="2023-10" db="EMBL/GenBank/DDBJ databases">
        <authorList>
            <person name="Chen Y."/>
            <person name="Shah S."/>
            <person name="Dougan E. K."/>
            <person name="Thang M."/>
            <person name="Chan C."/>
        </authorList>
    </citation>
    <scope>NUCLEOTIDE SEQUENCE [LARGE SCALE GENOMIC DNA]</scope>
</reference>
<feature type="transmembrane region" description="Helical" evidence="2">
    <location>
        <begin position="268"/>
        <end position="286"/>
    </location>
</feature>